<dbReference type="GO" id="GO:0000978">
    <property type="term" value="F:RNA polymerase II cis-regulatory region sequence-specific DNA binding"/>
    <property type="evidence" value="ECO:0007669"/>
    <property type="project" value="InterPro"/>
</dbReference>
<evidence type="ECO:0000313" key="8">
    <source>
        <dbReference type="EMBL" id="KEF55731.1"/>
    </source>
</evidence>
<sequence length="380" mass="42184">MVFGSLVGNFDTVQQALAYQATIGHIIRSARPPTSRRPDGSLDVQESWREWIEIETAKRTNFVVYCFFNTLTIAYNVPPCLVNSEVDMELPCGTAEWLAGDTHVWNEHRKRGPPSPSFSEAFHCLVSPSKAQALPCSSFGRYVLLSAVLQNIWHLRQACIGQEESAGLSRIAYSLQKWQAMGDSGIASSTSLRSTDDPMLFISAAMLPVAYIGLCVSSALSRAAVRTQDPGTIANAIATRFNDVERSKASTTAALHATRLLNTFVRIGINLIGRTTPLVWSVQLHLHSFECCIFLSKWLEALYQASAKSHWNPEEKSIEAMVLETLAEVKLPANLAARPIYARIIYAWALMFDGPVLWGIVPVLGKALRLYVDDLERRKR</sequence>
<evidence type="ECO:0000256" key="2">
    <source>
        <dbReference type="ARBA" id="ARBA00022723"/>
    </source>
</evidence>
<dbReference type="GO" id="GO:0008270">
    <property type="term" value="F:zinc ion binding"/>
    <property type="evidence" value="ECO:0007669"/>
    <property type="project" value="UniProtKB-KW"/>
</dbReference>
<keyword evidence="2" id="KW-0479">Metal-binding</keyword>
<dbReference type="VEuPathDB" id="FungiDB:A1O9_08481"/>
<name>A0A072P7C6_9EURO</name>
<evidence type="ECO:0000256" key="3">
    <source>
        <dbReference type="ARBA" id="ARBA00022737"/>
    </source>
</evidence>
<keyword evidence="9" id="KW-1185">Reference proteome</keyword>
<evidence type="ECO:0000256" key="5">
    <source>
        <dbReference type="ARBA" id="ARBA00022833"/>
    </source>
</evidence>
<proteinExistence type="predicted"/>
<keyword evidence="3" id="KW-0677">Repeat</keyword>
<evidence type="ECO:0000256" key="1">
    <source>
        <dbReference type="ARBA" id="ARBA00004123"/>
    </source>
</evidence>
<evidence type="ECO:0000256" key="4">
    <source>
        <dbReference type="ARBA" id="ARBA00022771"/>
    </source>
</evidence>
<keyword evidence="6" id="KW-0539">Nucleus</keyword>
<evidence type="ECO:0000256" key="6">
    <source>
        <dbReference type="ARBA" id="ARBA00023242"/>
    </source>
</evidence>
<dbReference type="PANTHER" id="PTHR40626">
    <property type="entry name" value="MIP31509P"/>
    <property type="match status" value="1"/>
</dbReference>
<dbReference type="InterPro" id="IPR007219">
    <property type="entry name" value="XnlR_reg_dom"/>
</dbReference>
<keyword evidence="4" id="KW-0863">Zinc-finger</keyword>
<dbReference type="GeneID" id="25283394"/>
<keyword evidence="5" id="KW-0862">Zinc</keyword>
<dbReference type="Proteomes" id="UP000027920">
    <property type="component" value="Unassembled WGS sequence"/>
</dbReference>
<gene>
    <name evidence="8" type="ORF">A1O9_08481</name>
</gene>
<dbReference type="PANTHER" id="PTHR40626:SF10">
    <property type="entry name" value="C2H2-TYPE DOMAIN-CONTAINING PROTEIN"/>
    <property type="match status" value="1"/>
</dbReference>
<dbReference type="Pfam" id="PF04082">
    <property type="entry name" value="Fungal_trans"/>
    <property type="match status" value="1"/>
</dbReference>
<protein>
    <recommendedName>
        <fullName evidence="7">Xylanolytic transcriptional activator regulatory domain-containing protein</fullName>
    </recommendedName>
</protein>
<comment type="subcellular location">
    <subcellularLocation>
        <location evidence="1">Nucleus</location>
    </subcellularLocation>
</comment>
<dbReference type="AlphaFoldDB" id="A0A072P7C6"/>
<accession>A0A072P7C6</accession>
<organism evidence="8 9">
    <name type="scientific">Exophiala aquamarina CBS 119918</name>
    <dbReference type="NCBI Taxonomy" id="1182545"/>
    <lineage>
        <taxon>Eukaryota</taxon>
        <taxon>Fungi</taxon>
        <taxon>Dikarya</taxon>
        <taxon>Ascomycota</taxon>
        <taxon>Pezizomycotina</taxon>
        <taxon>Eurotiomycetes</taxon>
        <taxon>Chaetothyriomycetidae</taxon>
        <taxon>Chaetothyriales</taxon>
        <taxon>Herpotrichiellaceae</taxon>
        <taxon>Exophiala</taxon>
    </lineage>
</organism>
<evidence type="ECO:0000313" key="9">
    <source>
        <dbReference type="Proteomes" id="UP000027920"/>
    </source>
</evidence>
<feature type="domain" description="Xylanolytic transcriptional activator regulatory" evidence="7">
    <location>
        <begin position="39"/>
        <end position="178"/>
    </location>
</feature>
<dbReference type="GO" id="GO:0005634">
    <property type="term" value="C:nucleus"/>
    <property type="evidence" value="ECO:0007669"/>
    <property type="project" value="UniProtKB-SubCell"/>
</dbReference>
<dbReference type="STRING" id="1182545.A0A072P7C6"/>
<dbReference type="RefSeq" id="XP_013258321.1">
    <property type="nucleotide sequence ID" value="XM_013402867.1"/>
</dbReference>
<dbReference type="InterPro" id="IPR051059">
    <property type="entry name" value="VerF-like"/>
</dbReference>
<dbReference type="EMBL" id="AMGV01000007">
    <property type="protein sequence ID" value="KEF55731.1"/>
    <property type="molecule type" value="Genomic_DNA"/>
</dbReference>
<dbReference type="GO" id="GO:0000785">
    <property type="term" value="C:chromatin"/>
    <property type="evidence" value="ECO:0007669"/>
    <property type="project" value="TreeGrafter"/>
</dbReference>
<evidence type="ECO:0000259" key="7">
    <source>
        <dbReference type="Pfam" id="PF04082"/>
    </source>
</evidence>
<comment type="caution">
    <text evidence="8">The sequence shown here is derived from an EMBL/GenBank/DDBJ whole genome shotgun (WGS) entry which is preliminary data.</text>
</comment>
<dbReference type="GO" id="GO:0006351">
    <property type="term" value="P:DNA-templated transcription"/>
    <property type="evidence" value="ECO:0007669"/>
    <property type="project" value="InterPro"/>
</dbReference>
<dbReference type="GO" id="GO:0000981">
    <property type="term" value="F:DNA-binding transcription factor activity, RNA polymerase II-specific"/>
    <property type="evidence" value="ECO:0007669"/>
    <property type="project" value="InterPro"/>
</dbReference>
<dbReference type="HOGENOM" id="CLU_007784_3_1_1"/>
<reference evidence="8 9" key="1">
    <citation type="submission" date="2013-03" db="EMBL/GenBank/DDBJ databases">
        <title>The Genome Sequence of Exophiala aquamarina CBS 119918.</title>
        <authorList>
            <consortium name="The Broad Institute Genomics Platform"/>
            <person name="Cuomo C."/>
            <person name="de Hoog S."/>
            <person name="Gorbushina A."/>
            <person name="Walker B."/>
            <person name="Young S.K."/>
            <person name="Zeng Q."/>
            <person name="Gargeya S."/>
            <person name="Fitzgerald M."/>
            <person name="Haas B."/>
            <person name="Abouelleil A."/>
            <person name="Allen A.W."/>
            <person name="Alvarado L."/>
            <person name="Arachchi H.M."/>
            <person name="Berlin A.M."/>
            <person name="Chapman S.B."/>
            <person name="Gainer-Dewar J."/>
            <person name="Goldberg J."/>
            <person name="Griggs A."/>
            <person name="Gujja S."/>
            <person name="Hansen M."/>
            <person name="Howarth C."/>
            <person name="Imamovic A."/>
            <person name="Ireland A."/>
            <person name="Larimer J."/>
            <person name="McCowan C."/>
            <person name="Murphy C."/>
            <person name="Pearson M."/>
            <person name="Poon T.W."/>
            <person name="Priest M."/>
            <person name="Roberts A."/>
            <person name="Saif S."/>
            <person name="Shea T."/>
            <person name="Sisk P."/>
            <person name="Sykes S."/>
            <person name="Wortman J."/>
            <person name="Nusbaum C."/>
            <person name="Birren B."/>
        </authorList>
    </citation>
    <scope>NUCLEOTIDE SEQUENCE [LARGE SCALE GENOMIC DNA]</scope>
    <source>
        <strain evidence="8 9">CBS 119918</strain>
    </source>
</reference>
<dbReference type="OrthoDB" id="4481619at2759"/>